<dbReference type="InterPro" id="IPR046960">
    <property type="entry name" value="PPR_At4g14850-like_plant"/>
</dbReference>
<dbReference type="FunFam" id="1.25.40.10:FF:000470">
    <property type="entry name" value="Pentatricopeptide repeat-containing protein At5g66520"/>
    <property type="match status" value="1"/>
</dbReference>
<sequence length="505" mass="56344">MSALPPSLLPTKPTKNHNQFQSFSLKSCLSLLEICKFTTEFAQLHARLTKLGFIKNPLALTRLLCYSSISQYANINYAQSIFNFDKNPNTFAYNVMIRGYAQREKPENALSLFYSMLCNANSGPNKLTFPFVLKACSQVRAIEEGKQVHGLVFKHGLSEDLFVQNSLINMYSSCGLIGFACQVFNKIDDLDVVSWNSMISGLVDLGFVEEGKQMFDRMSKRSLVTWNCLIDGYVKVGLLMEARELFDQMRFTMVSVLTACSYLGALEQGEWMQAHIEKNGIDVNSVLGTALVEMFAKCGSIERALSVFKSIEERDVGAWNSIIHKLAAHGHGQEAFAIFSDMLRSNTLLDGIIFLGLLSVCRHLGLVDEGKRFFQLMSEEYGLVPKVEHYGCMVDLLCHADLLEEARDLIDSSHASQMKSSVPMWGALLGVSCQLKNIVMGEYAAKHLLQLDPFDGNCYTVLSNLYSAAGLYEKAIEVRNEMKKQGLEKIPGSSSMEIDGLVLDF</sequence>
<dbReference type="Gene3D" id="1.25.40.10">
    <property type="entry name" value="Tetratricopeptide repeat domain"/>
    <property type="match status" value="3"/>
</dbReference>
<dbReference type="FunFam" id="1.25.40.10:FF:000511">
    <property type="entry name" value="Pentatricopeptide repeat-containing protein"/>
    <property type="match status" value="1"/>
</dbReference>
<dbReference type="EMBL" id="CM009290">
    <property type="protein sequence ID" value="PNT53860.1"/>
    <property type="molecule type" value="Genomic_DNA"/>
</dbReference>
<reference evidence="3 4" key="1">
    <citation type="journal article" date="2006" name="Science">
        <title>The genome of black cottonwood, Populus trichocarpa (Torr. &amp; Gray).</title>
        <authorList>
            <person name="Tuskan G.A."/>
            <person name="Difazio S."/>
            <person name="Jansson S."/>
            <person name="Bohlmann J."/>
            <person name="Grigoriev I."/>
            <person name="Hellsten U."/>
            <person name="Putnam N."/>
            <person name="Ralph S."/>
            <person name="Rombauts S."/>
            <person name="Salamov A."/>
            <person name="Schein J."/>
            <person name="Sterck L."/>
            <person name="Aerts A."/>
            <person name="Bhalerao R.R."/>
            <person name="Bhalerao R.P."/>
            <person name="Blaudez D."/>
            <person name="Boerjan W."/>
            <person name="Brun A."/>
            <person name="Brunner A."/>
            <person name="Busov V."/>
            <person name="Campbell M."/>
            <person name="Carlson J."/>
            <person name="Chalot M."/>
            <person name="Chapman J."/>
            <person name="Chen G.L."/>
            <person name="Cooper D."/>
            <person name="Coutinho P.M."/>
            <person name="Couturier J."/>
            <person name="Covert S."/>
            <person name="Cronk Q."/>
            <person name="Cunningham R."/>
            <person name="Davis J."/>
            <person name="Degroeve S."/>
            <person name="Dejardin A."/>
            <person name="Depamphilis C."/>
            <person name="Detter J."/>
            <person name="Dirks B."/>
            <person name="Dubchak I."/>
            <person name="Duplessis S."/>
            <person name="Ehlting J."/>
            <person name="Ellis B."/>
            <person name="Gendler K."/>
            <person name="Goodstein D."/>
            <person name="Gribskov M."/>
            <person name="Grimwood J."/>
            <person name="Groover A."/>
            <person name="Gunter L."/>
            <person name="Hamberger B."/>
            <person name="Heinze B."/>
            <person name="Helariutta Y."/>
            <person name="Henrissat B."/>
            <person name="Holligan D."/>
            <person name="Holt R."/>
            <person name="Huang W."/>
            <person name="Islam-Faridi N."/>
            <person name="Jones S."/>
            <person name="Jones-Rhoades M."/>
            <person name="Jorgensen R."/>
            <person name="Joshi C."/>
            <person name="Kangasjarvi J."/>
            <person name="Karlsson J."/>
            <person name="Kelleher C."/>
            <person name="Kirkpatrick R."/>
            <person name="Kirst M."/>
            <person name="Kohler A."/>
            <person name="Kalluri U."/>
            <person name="Larimer F."/>
            <person name="Leebens-Mack J."/>
            <person name="Leple J.C."/>
            <person name="Locascio P."/>
            <person name="Lou Y."/>
            <person name="Lucas S."/>
            <person name="Martin F."/>
            <person name="Montanini B."/>
            <person name="Napoli C."/>
            <person name="Nelson D.R."/>
            <person name="Nelson C."/>
            <person name="Nieminen K."/>
            <person name="Nilsson O."/>
            <person name="Pereda V."/>
            <person name="Peter G."/>
            <person name="Philippe R."/>
            <person name="Pilate G."/>
            <person name="Poliakov A."/>
            <person name="Razumovskaya J."/>
            <person name="Richardson P."/>
            <person name="Rinaldi C."/>
            <person name="Ritland K."/>
            <person name="Rouze P."/>
            <person name="Ryaboy D."/>
            <person name="Schmutz J."/>
            <person name="Schrader J."/>
            <person name="Segerman B."/>
            <person name="Shin H."/>
            <person name="Siddiqui A."/>
            <person name="Sterky F."/>
            <person name="Terry A."/>
            <person name="Tsai C.J."/>
            <person name="Uberbacher E."/>
            <person name="Unneberg P."/>
            <person name="Vahala J."/>
            <person name="Wall K."/>
            <person name="Wessler S."/>
            <person name="Yang G."/>
            <person name="Yin T."/>
            <person name="Douglas C."/>
            <person name="Marra M."/>
            <person name="Sandberg G."/>
            <person name="Van de Peer Y."/>
            <person name="Rokhsar D."/>
        </authorList>
    </citation>
    <scope>NUCLEOTIDE SEQUENCE [LARGE SCALE GENOMIC DNA]</scope>
    <source>
        <strain evidence="4">cv. Nisqually</strain>
    </source>
</reference>
<evidence type="ECO:0000256" key="1">
    <source>
        <dbReference type="ARBA" id="ARBA00022737"/>
    </source>
</evidence>
<evidence type="ECO:0000313" key="3">
    <source>
        <dbReference type="EMBL" id="PNT53860.1"/>
    </source>
</evidence>
<dbReference type="InParanoid" id="A0A2K2BVR0"/>
<dbReference type="PROSITE" id="PS51375">
    <property type="entry name" value="PPR"/>
    <property type="match status" value="4"/>
</dbReference>
<dbReference type="InterPro" id="IPR011990">
    <property type="entry name" value="TPR-like_helical_dom_sf"/>
</dbReference>
<dbReference type="Pfam" id="PF01535">
    <property type="entry name" value="PPR"/>
    <property type="match status" value="6"/>
</dbReference>
<dbReference type="GO" id="GO:0003723">
    <property type="term" value="F:RNA binding"/>
    <property type="evidence" value="ECO:0007669"/>
    <property type="project" value="InterPro"/>
</dbReference>
<keyword evidence="4" id="KW-1185">Reference proteome</keyword>
<dbReference type="PANTHER" id="PTHR47926:SF436">
    <property type="entry name" value="PENTATRICOPEPTIDE REPEAT-CONTAINING PROTEIN ELI1, CHLOROPLASTIC-LIKE ISOFORM X2"/>
    <property type="match status" value="1"/>
</dbReference>
<name>A0A2K2BVR0_POPTR</name>
<feature type="repeat" description="PPR" evidence="2">
    <location>
        <begin position="89"/>
        <end position="124"/>
    </location>
</feature>
<proteinExistence type="predicted"/>
<dbReference type="AlphaFoldDB" id="A0A2K2BVR0"/>
<feature type="repeat" description="PPR" evidence="2">
    <location>
        <begin position="455"/>
        <end position="489"/>
    </location>
</feature>
<accession>A0A2K2BVR0</accession>
<dbReference type="Pfam" id="PF20431">
    <property type="entry name" value="E_motif"/>
    <property type="match status" value="1"/>
</dbReference>
<evidence type="ECO:0008006" key="5">
    <source>
        <dbReference type="Google" id="ProtNLM"/>
    </source>
</evidence>
<protein>
    <recommendedName>
        <fullName evidence="5">Pentacotripeptide-repeat region of PRORP domain-containing protein</fullName>
    </recommendedName>
</protein>
<gene>
    <name evidence="3" type="ORF">POPTR_001G108500</name>
</gene>
<dbReference type="PANTHER" id="PTHR47926">
    <property type="entry name" value="PENTATRICOPEPTIDE REPEAT-CONTAINING PROTEIN"/>
    <property type="match status" value="1"/>
</dbReference>
<dbReference type="NCBIfam" id="TIGR00756">
    <property type="entry name" value="PPR"/>
    <property type="match status" value="3"/>
</dbReference>
<feature type="repeat" description="PPR" evidence="2">
    <location>
        <begin position="315"/>
        <end position="349"/>
    </location>
</feature>
<dbReference type="InterPro" id="IPR046848">
    <property type="entry name" value="E_motif"/>
</dbReference>
<evidence type="ECO:0000256" key="2">
    <source>
        <dbReference type="PROSITE-ProRule" id="PRU00708"/>
    </source>
</evidence>
<keyword evidence="1" id="KW-0677">Repeat</keyword>
<evidence type="ECO:0000313" key="4">
    <source>
        <dbReference type="Proteomes" id="UP000006729"/>
    </source>
</evidence>
<dbReference type="Proteomes" id="UP000006729">
    <property type="component" value="Chromosome 1"/>
</dbReference>
<dbReference type="GO" id="GO:0009451">
    <property type="term" value="P:RNA modification"/>
    <property type="evidence" value="ECO:0000318"/>
    <property type="project" value="GO_Central"/>
</dbReference>
<dbReference type="InterPro" id="IPR002885">
    <property type="entry name" value="PPR_rpt"/>
</dbReference>
<organism evidence="3 4">
    <name type="scientific">Populus trichocarpa</name>
    <name type="common">Western balsam poplar</name>
    <name type="synonym">Populus balsamifera subsp. trichocarpa</name>
    <dbReference type="NCBI Taxonomy" id="3694"/>
    <lineage>
        <taxon>Eukaryota</taxon>
        <taxon>Viridiplantae</taxon>
        <taxon>Streptophyta</taxon>
        <taxon>Embryophyta</taxon>
        <taxon>Tracheophyta</taxon>
        <taxon>Spermatophyta</taxon>
        <taxon>Magnoliopsida</taxon>
        <taxon>eudicotyledons</taxon>
        <taxon>Gunneridae</taxon>
        <taxon>Pentapetalae</taxon>
        <taxon>rosids</taxon>
        <taxon>fabids</taxon>
        <taxon>Malpighiales</taxon>
        <taxon>Salicaceae</taxon>
        <taxon>Saliceae</taxon>
        <taxon>Populus</taxon>
    </lineage>
</organism>
<feature type="repeat" description="PPR" evidence="2">
    <location>
        <begin position="191"/>
        <end position="225"/>
    </location>
</feature>
<dbReference type="Pfam" id="PF13041">
    <property type="entry name" value="PPR_2"/>
    <property type="match status" value="1"/>
</dbReference>